<dbReference type="Gramene" id="mRNA:HanXRQr2_Chr15g0719201">
    <property type="protein sequence ID" value="mRNA:HanXRQr2_Chr15g0719201"/>
    <property type="gene ID" value="HanXRQr2_Chr15g0719201"/>
</dbReference>
<sequence>MIDEMVTVNVTNAVTNNKPMYIVVIHAKKIAKKPPTAAKEMRREITIAFTVAARNTTVNTSIPVNAKRKQPEERESDYRESTEQPHAACSPSPYETSEPPQRTIS</sequence>
<reference evidence="2" key="2">
    <citation type="submission" date="2020-06" db="EMBL/GenBank/DDBJ databases">
        <title>Helianthus annuus Genome sequencing and assembly Release 2.</title>
        <authorList>
            <person name="Gouzy J."/>
            <person name="Langlade N."/>
            <person name="Munos S."/>
        </authorList>
    </citation>
    <scope>NUCLEOTIDE SEQUENCE</scope>
    <source>
        <tissue evidence="2">Leaves</tissue>
    </source>
</reference>
<feature type="region of interest" description="Disordered" evidence="1">
    <location>
        <begin position="57"/>
        <end position="105"/>
    </location>
</feature>
<dbReference type="Proteomes" id="UP000215914">
    <property type="component" value="Unassembled WGS sequence"/>
</dbReference>
<evidence type="ECO:0000313" key="3">
    <source>
        <dbReference type="Proteomes" id="UP000215914"/>
    </source>
</evidence>
<organism evidence="2 3">
    <name type="scientific">Helianthus annuus</name>
    <name type="common">Common sunflower</name>
    <dbReference type="NCBI Taxonomy" id="4232"/>
    <lineage>
        <taxon>Eukaryota</taxon>
        <taxon>Viridiplantae</taxon>
        <taxon>Streptophyta</taxon>
        <taxon>Embryophyta</taxon>
        <taxon>Tracheophyta</taxon>
        <taxon>Spermatophyta</taxon>
        <taxon>Magnoliopsida</taxon>
        <taxon>eudicotyledons</taxon>
        <taxon>Gunneridae</taxon>
        <taxon>Pentapetalae</taxon>
        <taxon>asterids</taxon>
        <taxon>campanulids</taxon>
        <taxon>Asterales</taxon>
        <taxon>Asteraceae</taxon>
        <taxon>Asteroideae</taxon>
        <taxon>Heliantheae alliance</taxon>
        <taxon>Heliantheae</taxon>
        <taxon>Helianthus</taxon>
    </lineage>
</organism>
<protein>
    <submittedName>
        <fullName evidence="2">Uncharacterized protein</fullName>
    </submittedName>
</protein>
<dbReference type="AlphaFoldDB" id="A0A9K3E5H8"/>
<dbReference type="EMBL" id="MNCJ02000330">
    <property type="protein sequence ID" value="KAF5766757.1"/>
    <property type="molecule type" value="Genomic_DNA"/>
</dbReference>
<gene>
    <name evidence="2" type="ORF">HanXRQr2_Chr15g0719201</name>
</gene>
<evidence type="ECO:0000313" key="2">
    <source>
        <dbReference type="EMBL" id="KAF5766757.1"/>
    </source>
</evidence>
<feature type="compositionally biased region" description="Basic and acidic residues" evidence="1">
    <location>
        <begin position="69"/>
        <end position="83"/>
    </location>
</feature>
<accession>A0A9K3E5H8</accession>
<reference evidence="2" key="1">
    <citation type="journal article" date="2017" name="Nature">
        <title>The sunflower genome provides insights into oil metabolism, flowering and Asterid evolution.</title>
        <authorList>
            <person name="Badouin H."/>
            <person name="Gouzy J."/>
            <person name="Grassa C.J."/>
            <person name="Murat F."/>
            <person name="Staton S.E."/>
            <person name="Cottret L."/>
            <person name="Lelandais-Briere C."/>
            <person name="Owens G.L."/>
            <person name="Carrere S."/>
            <person name="Mayjonade B."/>
            <person name="Legrand L."/>
            <person name="Gill N."/>
            <person name="Kane N.C."/>
            <person name="Bowers J.E."/>
            <person name="Hubner S."/>
            <person name="Bellec A."/>
            <person name="Berard A."/>
            <person name="Berges H."/>
            <person name="Blanchet N."/>
            <person name="Boniface M.C."/>
            <person name="Brunel D."/>
            <person name="Catrice O."/>
            <person name="Chaidir N."/>
            <person name="Claudel C."/>
            <person name="Donnadieu C."/>
            <person name="Faraut T."/>
            <person name="Fievet G."/>
            <person name="Helmstetter N."/>
            <person name="King M."/>
            <person name="Knapp S.J."/>
            <person name="Lai Z."/>
            <person name="Le Paslier M.C."/>
            <person name="Lippi Y."/>
            <person name="Lorenzon L."/>
            <person name="Mandel J.R."/>
            <person name="Marage G."/>
            <person name="Marchand G."/>
            <person name="Marquand E."/>
            <person name="Bret-Mestries E."/>
            <person name="Morien E."/>
            <person name="Nambeesan S."/>
            <person name="Nguyen T."/>
            <person name="Pegot-Espagnet P."/>
            <person name="Pouilly N."/>
            <person name="Raftis F."/>
            <person name="Sallet E."/>
            <person name="Schiex T."/>
            <person name="Thomas J."/>
            <person name="Vandecasteele C."/>
            <person name="Vares D."/>
            <person name="Vear F."/>
            <person name="Vautrin S."/>
            <person name="Crespi M."/>
            <person name="Mangin B."/>
            <person name="Burke J.M."/>
            <person name="Salse J."/>
            <person name="Munos S."/>
            <person name="Vincourt P."/>
            <person name="Rieseberg L.H."/>
            <person name="Langlade N.B."/>
        </authorList>
    </citation>
    <scope>NUCLEOTIDE SEQUENCE</scope>
    <source>
        <tissue evidence="2">Leaves</tissue>
    </source>
</reference>
<comment type="caution">
    <text evidence="2">The sequence shown here is derived from an EMBL/GenBank/DDBJ whole genome shotgun (WGS) entry which is preliminary data.</text>
</comment>
<name>A0A9K3E5H8_HELAN</name>
<proteinExistence type="predicted"/>
<keyword evidence="3" id="KW-1185">Reference proteome</keyword>
<evidence type="ECO:0000256" key="1">
    <source>
        <dbReference type="SAM" id="MobiDB-lite"/>
    </source>
</evidence>
<feature type="compositionally biased region" description="Polar residues" evidence="1">
    <location>
        <begin position="93"/>
        <end position="105"/>
    </location>
</feature>